<feature type="coiled-coil region" evidence="1">
    <location>
        <begin position="7"/>
        <end position="34"/>
    </location>
</feature>
<dbReference type="SMART" id="SM00100">
    <property type="entry name" value="cNMP"/>
    <property type="match status" value="1"/>
</dbReference>
<evidence type="ECO:0000256" key="1">
    <source>
        <dbReference type="SAM" id="Coils"/>
    </source>
</evidence>
<dbReference type="PANTHER" id="PTHR45689:SF5">
    <property type="entry name" value="I[[H]] CHANNEL, ISOFORM E"/>
    <property type="match status" value="1"/>
</dbReference>
<feature type="transmembrane region" description="Helical" evidence="2">
    <location>
        <begin position="315"/>
        <end position="339"/>
    </location>
</feature>
<dbReference type="InterPro" id="IPR051413">
    <property type="entry name" value="K/Na_HCN_channel"/>
</dbReference>
<feature type="transmembrane region" description="Helical" evidence="2">
    <location>
        <begin position="423"/>
        <end position="444"/>
    </location>
</feature>
<evidence type="ECO:0000313" key="5">
    <source>
        <dbReference type="Proteomes" id="UP000054937"/>
    </source>
</evidence>
<gene>
    <name evidence="4" type="ORF">PPERSA_00691</name>
</gene>
<dbReference type="InterPro" id="IPR000595">
    <property type="entry name" value="cNMP-bd_dom"/>
</dbReference>
<dbReference type="Gene3D" id="1.10.287.70">
    <property type="match status" value="1"/>
</dbReference>
<dbReference type="GO" id="GO:0003254">
    <property type="term" value="P:regulation of membrane depolarization"/>
    <property type="evidence" value="ECO:0007669"/>
    <property type="project" value="TreeGrafter"/>
</dbReference>
<feature type="transmembrane region" description="Helical" evidence="2">
    <location>
        <begin position="279"/>
        <end position="303"/>
    </location>
</feature>
<dbReference type="OrthoDB" id="421226at2759"/>
<feature type="transmembrane region" description="Helical" evidence="2">
    <location>
        <begin position="498"/>
        <end position="517"/>
    </location>
</feature>
<proteinExistence type="predicted"/>
<accession>A0A0V0QSY7</accession>
<dbReference type="CDD" id="cd00038">
    <property type="entry name" value="CAP_ED"/>
    <property type="match status" value="1"/>
</dbReference>
<dbReference type="InterPro" id="IPR014710">
    <property type="entry name" value="RmlC-like_jellyroll"/>
</dbReference>
<dbReference type="Pfam" id="PF00027">
    <property type="entry name" value="cNMP_binding"/>
    <property type="match status" value="1"/>
</dbReference>
<dbReference type="AlphaFoldDB" id="A0A0V0QSY7"/>
<sequence length="812" mass="95999">MNIMDILQNLEPSNNQSEKEVEEVQQNLKIQKTMSQFFDQEQHDNFKKQMDKNQEDCEILTISMPKIGFEQGQVKDEENSKKLSDTLLNCSRNKLIPNKQEQKGNSSLVFDFKNSKTRFQSALTVGNQNGMTNNINAKQNIGNETDNEKNSIQEKYTNQIMKNLNNKITMEYQRKNRYPSIFQKPISKYGKSQDQVINSPRTMQLVKEFEIKQKQFKQYLSTQKLKLALNNLLNDTPSLQQLKHFQQIFCQNCLVDKFKKWMRKLLKKIEIWNSQDDKIFIIDVISLVLVVVWMFIVSVGLFFQAKILEANFFLAFFFGVFSIFFFVFQIFVQFNISYFHEGVEIKSRKMIFQKQLRETLVYDLVALFSQNMIIVGYFYNDLMYIFQILYIFKVKSFLMIMSRVENNLYSKGVSLAKISIAKMFFNLLVLTHMIACLWQTFLFIDQQKITNLQNITRFLNQFQFQQRNILQIVEMKLLEEQNTWQQSFNLENEEWYKLYIQSFYWGIALVMLIGTNGNTYIESVFSSCTLLLTVGVFGYLISTISDILHDIQKEDQDFKHNLAAINIYMNSQKLNPNVQNRVRSVLQHLNDSNTNEILKKLPKAIQAEVQQEINLNHLKNFPSFFNLFSSKTMDYLSQYMELSSFVAGEYIFQQGQKDLEQIYLIVKGEVELTYVTGNNKQTFRMCNFKEGQFLGELQFLTGQDYSFNAQCLNLTSVCAIPRDKMLSILQENPEDQQKFQQMQDQMLFEKYTESYEKKCQICGRLNHFEEWCNLTVFRPKKMNVYLKSQYSQDQERNPNGRNSYQGFFKFDI</sequence>
<keyword evidence="1" id="KW-0175">Coiled coil</keyword>
<comment type="caution">
    <text evidence="4">The sequence shown here is derived from an EMBL/GenBank/DDBJ whole genome shotgun (WGS) entry which is preliminary data.</text>
</comment>
<keyword evidence="2" id="KW-0812">Transmembrane</keyword>
<keyword evidence="5" id="KW-1185">Reference proteome</keyword>
<feature type="domain" description="Cyclic nucleotide-binding" evidence="3">
    <location>
        <begin position="624"/>
        <end position="738"/>
    </location>
</feature>
<dbReference type="SUPFAM" id="SSF81324">
    <property type="entry name" value="Voltage-gated potassium channels"/>
    <property type="match status" value="1"/>
</dbReference>
<dbReference type="InParanoid" id="A0A0V0QSY7"/>
<dbReference type="SUPFAM" id="SSF51206">
    <property type="entry name" value="cAMP-binding domain-like"/>
    <property type="match status" value="1"/>
</dbReference>
<dbReference type="OMA" id="LICRRTH"/>
<keyword evidence="2" id="KW-1133">Transmembrane helix</keyword>
<reference evidence="4 5" key="1">
    <citation type="journal article" date="2015" name="Sci. Rep.">
        <title>Genome of the facultative scuticociliatosis pathogen Pseudocohnilembus persalinus provides insight into its virulence through horizontal gene transfer.</title>
        <authorList>
            <person name="Xiong J."/>
            <person name="Wang G."/>
            <person name="Cheng J."/>
            <person name="Tian M."/>
            <person name="Pan X."/>
            <person name="Warren A."/>
            <person name="Jiang C."/>
            <person name="Yuan D."/>
            <person name="Miao W."/>
        </authorList>
    </citation>
    <scope>NUCLEOTIDE SEQUENCE [LARGE SCALE GENOMIC DNA]</scope>
    <source>
        <strain evidence="4">36N120E</strain>
    </source>
</reference>
<feature type="transmembrane region" description="Helical" evidence="2">
    <location>
        <begin position="524"/>
        <end position="542"/>
    </location>
</feature>
<protein>
    <submittedName>
        <fullName evidence="4">Cyclic nucleotide-binding protein</fullName>
    </submittedName>
</protein>
<name>A0A0V0QSY7_PSEPJ</name>
<dbReference type="InterPro" id="IPR018490">
    <property type="entry name" value="cNMP-bd_dom_sf"/>
</dbReference>
<organism evidence="4 5">
    <name type="scientific">Pseudocohnilembus persalinus</name>
    <name type="common">Ciliate</name>
    <dbReference type="NCBI Taxonomy" id="266149"/>
    <lineage>
        <taxon>Eukaryota</taxon>
        <taxon>Sar</taxon>
        <taxon>Alveolata</taxon>
        <taxon>Ciliophora</taxon>
        <taxon>Intramacronucleata</taxon>
        <taxon>Oligohymenophorea</taxon>
        <taxon>Scuticociliatia</taxon>
        <taxon>Philasterida</taxon>
        <taxon>Pseudocohnilembidae</taxon>
        <taxon>Pseudocohnilembus</taxon>
    </lineage>
</organism>
<dbReference type="GO" id="GO:0098855">
    <property type="term" value="C:HCN channel complex"/>
    <property type="evidence" value="ECO:0007669"/>
    <property type="project" value="TreeGrafter"/>
</dbReference>
<dbReference type="PROSITE" id="PS50042">
    <property type="entry name" value="CNMP_BINDING_3"/>
    <property type="match status" value="1"/>
</dbReference>
<dbReference type="EMBL" id="LDAU01000109">
    <property type="protein sequence ID" value="KRX05390.1"/>
    <property type="molecule type" value="Genomic_DNA"/>
</dbReference>
<evidence type="ECO:0000313" key="4">
    <source>
        <dbReference type="EMBL" id="KRX05390.1"/>
    </source>
</evidence>
<dbReference type="GO" id="GO:0035725">
    <property type="term" value="P:sodium ion transmembrane transport"/>
    <property type="evidence" value="ECO:0007669"/>
    <property type="project" value="TreeGrafter"/>
</dbReference>
<evidence type="ECO:0000256" key="2">
    <source>
        <dbReference type="SAM" id="Phobius"/>
    </source>
</evidence>
<keyword evidence="2" id="KW-0472">Membrane</keyword>
<dbReference type="Gene3D" id="2.60.120.10">
    <property type="entry name" value="Jelly Rolls"/>
    <property type="match status" value="1"/>
</dbReference>
<dbReference type="PANTHER" id="PTHR45689">
    <property type="entry name" value="I[[H]] CHANNEL, ISOFORM E"/>
    <property type="match status" value="1"/>
</dbReference>
<evidence type="ECO:0000259" key="3">
    <source>
        <dbReference type="PROSITE" id="PS50042"/>
    </source>
</evidence>
<dbReference type="Proteomes" id="UP000054937">
    <property type="component" value="Unassembled WGS sequence"/>
</dbReference>
<dbReference type="Gene3D" id="1.10.287.630">
    <property type="entry name" value="Helix hairpin bin"/>
    <property type="match status" value="1"/>
</dbReference>
<dbReference type="GO" id="GO:0005249">
    <property type="term" value="F:voltage-gated potassium channel activity"/>
    <property type="evidence" value="ECO:0007669"/>
    <property type="project" value="TreeGrafter"/>
</dbReference>